<dbReference type="EMBL" id="JASGBH010000009">
    <property type="protein sequence ID" value="MDI9234578.1"/>
    <property type="molecule type" value="Genomic_DNA"/>
</dbReference>
<proteinExistence type="predicted"/>
<accession>A0ABT6X8W5</accession>
<name>A0ABT6X8W5_9BURK</name>
<protein>
    <recommendedName>
        <fullName evidence="4">Lysis protein</fullName>
    </recommendedName>
</protein>
<sequence length="165" mass="18270">MNWLNRFMLANWSHILDALLLLLALLCGMQMGESRVQKAWDAEKQKIALAQARQEQHVADVRQSQTQISQEISNEYAKRSKLLADRQPDSRAGGVCNVPATGGRNLPAVPETPARTAPARSDPLLASSGYAGEVSCEQLSRDAAQTTLMLVEVQRWYQRQLAAEP</sequence>
<reference evidence="2" key="1">
    <citation type="submission" date="2023-05" db="EMBL/GenBank/DDBJ databases">
        <title>Limnohabitans sp. strain HM2-2 Genome sequencing and assembly.</title>
        <authorList>
            <person name="Jung Y."/>
        </authorList>
    </citation>
    <scope>NUCLEOTIDE SEQUENCE</scope>
    <source>
        <strain evidence="2">HM2-2</strain>
    </source>
</reference>
<gene>
    <name evidence="2" type="ORF">QLQ16_12120</name>
</gene>
<evidence type="ECO:0008006" key="4">
    <source>
        <dbReference type="Google" id="ProtNLM"/>
    </source>
</evidence>
<evidence type="ECO:0000313" key="2">
    <source>
        <dbReference type="EMBL" id="MDI9234578.1"/>
    </source>
</evidence>
<dbReference type="Proteomes" id="UP001431902">
    <property type="component" value="Unassembled WGS sequence"/>
</dbReference>
<evidence type="ECO:0000256" key="1">
    <source>
        <dbReference type="SAM" id="MobiDB-lite"/>
    </source>
</evidence>
<keyword evidence="3" id="KW-1185">Reference proteome</keyword>
<organism evidence="2 3">
    <name type="scientific">Limnohabitans lacus</name>
    <dbReference type="NCBI Taxonomy" id="3045173"/>
    <lineage>
        <taxon>Bacteria</taxon>
        <taxon>Pseudomonadati</taxon>
        <taxon>Pseudomonadota</taxon>
        <taxon>Betaproteobacteria</taxon>
        <taxon>Burkholderiales</taxon>
        <taxon>Comamonadaceae</taxon>
        <taxon>Limnohabitans</taxon>
    </lineage>
</organism>
<feature type="region of interest" description="Disordered" evidence="1">
    <location>
        <begin position="84"/>
        <end position="124"/>
    </location>
</feature>
<comment type="caution">
    <text evidence="2">The sequence shown here is derived from an EMBL/GenBank/DDBJ whole genome shotgun (WGS) entry which is preliminary data.</text>
</comment>
<dbReference type="RefSeq" id="WP_283224940.1">
    <property type="nucleotide sequence ID" value="NZ_JASGBH010000009.1"/>
</dbReference>
<evidence type="ECO:0000313" key="3">
    <source>
        <dbReference type="Proteomes" id="UP001431902"/>
    </source>
</evidence>